<organism evidence="3 4">
    <name type="scientific">Thiothrix eikelboomii</name>
    <dbReference type="NCBI Taxonomy" id="92487"/>
    <lineage>
        <taxon>Bacteria</taxon>
        <taxon>Pseudomonadati</taxon>
        <taxon>Pseudomonadota</taxon>
        <taxon>Gammaproteobacteria</taxon>
        <taxon>Thiotrichales</taxon>
        <taxon>Thiotrichaceae</taxon>
        <taxon>Thiothrix</taxon>
    </lineage>
</organism>
<feature type="transmembrane region" description="Helical" evidence="2">
    <location>
        <begin position="247"/>
        <end position="266"/>
    </location>
</feature>
<dbReference type="Proteomes" id="UP000190460">
    <property type="component" value="Unassembled WGS sequence"/>
</dbReference>
<keyword evidence="2" id="KW-0812">Transmembrane</keyword>
<evidence type="ECO:0000256" key="1">
    <source>
        <dbReference type="SAM" id="MobiDB-lite"/>
    </source>
</evidence>
<feature type="transmembrane region" description="Helical" evidence="2">
    <location>
        <begin position="60"/>
        <end position="86"/>
    </location>
</feature>
<feature type="region of interest" description="Disordered" evidence="1">
    <location>
        <begin position="295"/>
        <end position="323"/>
    </location>
</feature>
<dbReference type="EMBL" id="FUYB01000009">
    <property type="protein sequence ID" value="SKA81044.1"/>
    <property type="molecule type" value="Genomic_DNA"/>
</dbReference>
<keyword evidence="2" id="KW-0472">Membrane</keyword>
<dbReference type="AlphaFoldDB" id="A0A1T4WUR2"/>
<accession>A0A1T4WUR2</accession>
<feature type="compositionally biased region" description="Polar residues" evidence="1">
    <location>
        <begin position="295"/>
        <end position="318"/>
    </location>
</feature>
<evidence type="ECO:0000313" key="4">
    <source>
        <dbReference type="Proteomes" id="UP000190460"/>
    </source>
</evidence>
<reference evidence="3 4" key="1">
    <citation type="submission" date="2017-02" db="EMBL/GenBank/DDBJ databases">
        <authorList>
            <person name="Peterson S.W."/>
        </authorList>
    </citation>
    <scope>NUCLEOTIDE SEQUENCE [LARGE SCALE GENOMIC DNA]</scope>
    <source>
        <strain evidence="3 4">ATCC 49788</strain>
    </source>
</reference>
<feature type="region of interest" description="Disordered" evidence="1">
    <location>
        <begin position="412"/>
        <end position="439"/>
    </location>
</feature>
<sequence>MNYMTPALAQKQRELLDQQLQDHRANDTRASKLLWLAMLITFLLYLAFNLHLYLGDPLTWAAYFVEWTATIGFLFMLGLVVLMAAFLSWVKHHAYLHFGFYGSVTLVVVTVIGFALFAEFFSSSASQDAKSNAMLERNSAYKATLQAPTAPPVDTGLALQLASAQQKLAQCQTRLASGKEKHCNGDAAKVQALENAQSTALSAQVQIAANTTKLNHDRQDKLKADSYNPVIVFMAQLLAGNGDYTDYIKAAVVIIMLIVAVAFEILHHFLSRSKERSYAAIKHLELELAKLTDSSTTLPQPSTKQPIGFTQNPRSNAVLSPEPPVLNTVPDARFKYQDDEKAKFPMGFAIPSPTKSTDARLGTAEHQLSIPQISSFASELTKAGIPFPRDPVLNKTADLASINRIIGKAQNPRSNAVLSQEPPVPAPVPERQTAEEKISNPSNFALLQKYVMHERFDAAFIAIATGNTKCSQKQAMKIHAIGGDMAGWLMIILEAWGIITEPNTNLGNTRTLIQALSREQAQAELNDVKTEILGN</sequence>
<keyword evidence="2" id="KW-1133">Transmembrane helix</keyword>
<evidence type="ECO:0000256" key="2">
    <source>
        <dbReference type="SAM" id="Phobius"/>
    </source>
</evidence>
<name>A0A1T4WUR2_9GAMM</name>
<gene>
    <name evidence="3" type="ORF">SAMN02745130_02156</name>
</gene>
<feature type="transmembrane region" description="Helical" evidence="2">
    <location>
        <begin position="33"/>
        <end position="54"/>
    </location>
</feature>
<dbReference type="RefSeq" id="WP_078922621.1">
    <property type="nucleotide sequence ID" value="NZ_FUYB01000009.1"/>
</dbReference>
<keyword evidence="4" id="KW-1185">Reference proteome</keyword>
<evidence type="ECO:0000313" key="3">
    <source>
        <dbReference type="EMBL" id="SKA81044.1"/>
    </source>
</evidence>
<dbReference type="STRING" id="92487.SAMN02745130_02156"/>
<protein>
    <submittedName>
        <fullName evidence="3">Uncharacterized protein</fullName>
    </submittedName>
</protein>
<feature type="transmembrane region" description="Helical" evidence="2">
    <location>
        <begin position="98"/>
        <end position="118"/>
    </location>
</feature>
<proteinExistence type="predicted"/>